<dbReference type="PANTHER" id="PTHR32328">
    <property type="entry name" value="L-SERYL-TRNA(SEC) SELENIUM TRANSFERASE"/>
    <property type="match status" value="1"/>
</dbReference>
<keyword evidence="5 8" id="KW-0648">Protein biosynthesis</keyword>
<dbReference type="HAMAP" id="MF_00423">
    <property type="entry name" value="SelA"/>
    <property type="match status" value="1"/>
</dbReference>
<proteinExistence type="inferred from homology"/>
<dbReference type="GO" id="GO:0001717">
    <property type="term" value="P:conversion of seryl-tRNAsec to selenocys-tRNAsec"/>
    <property type="evidence" value="ECO:0007669"/>
    <property type="project" value="UniProtKB-UniRule"/>
</dbReference>
<evidence type="ECO:0000313" key="10">
    <source>
        <dbReference type="EMBL" id="TNM00539.1"/>
    </source>
</evidence>
<evidence type="ECO:0000256" key="1">
    <source>
        <dbReference type="ARBA" id="ARBA00001933"/>
    </source>
</evidence>
<evidence type="ECO:0000256" key="9">
    <source>
        <dbReference type="PIRSR" id="PIRSR618319-50"/>
    </source>
</evidence>
<dbReference type="SUPFAM" id="SSF53383">
    <property type="entry name" value="PLP-dependent transferases"/>
    <property type="match status" value="1"/>
</dbReference>
<organism evidence="10 11">
    <name type="scientific">Corynebacterium tapiri</name>
    <dbReference type="NCBI Taxonomy" id="1448266"/>
    <lineage>
        <taxon>Bacteria</taxon>
        <taxon>Bacillati</taxon>
        <taxon>Actinomycetota</taxon>
        <taxon>Actinomycetes</taxon>
        <taxon>Mycobacteriales</taxon>
        <taxon>Corynebacteriaceae</taxon>
        <taxon>Corynebacterium</taxon>
    </lineage>
</organism>
<dbReference type="EMBL" id="VDHJ01000001">
    <property type="protein sequence ID" value="TNM00539.1"/>
    <property type="molecule type" value="Genomic_DNA"/>
</dbReference>
<dbReference type="GO" id="GO:0004125">
    <property type="term" value="F:L-seryl-tRNA(Sec) selenium transferase activity"/>
    <property type="evidence" value="ECO:0007669"/>
    <property type="project" value="UniProtKB-UniRule"/>
</dbReference>
<comment type="similarity">
    <text evidence="7 8">Belongs to the SelA family.</text>
</comment>
<reference evidence="10 11" key="1">
    <citation type="submission" date="2019-06" db="EMBL/GenBank/DDBJ databases">
        <authorList>
            <person name="Li J."/>
        </authorList>
    </citation>
    <scope>NUCLEOTIDE SEQUENCE [LARGE SCALE GENOMIC DNA]</scope>
    <source>
        <strain evidence="10 11">LMG 28165</strain>
    </source>
</reference>
<dbReference type="PANTHER" id="PTHR32328:SF0">
    <property type="entry name" value="L-SERYL-TRNA(SEC) SELENIUM TRANSFERASE"/>
    <property type="match status" value="1"/>
</dbReference>
<evidence type="ECO:0000256" key="5">
    <source>
        <dbReference type="ARBA" id="ARBA00022917"/>
    </source>
</evidence>
<dbReference type="AlphaFoldDB" id="A0A5C4U6Y2"/>
<dbReference type="Gene3D" id="3.40.640.10">
    <property type="entry name" value="Type I PLP-dependent aspartate aminotransferase-like (Major domain)"/>
    <property type="match status" value="1"/>
</dbReference>
<keyword evidence="6 8" id="KW-0711">Selenium</keyword>
<dbReference type="InterPro" id="IPR015421">
    <property type="entry name" value="PyrdxlP-dep_Trfase_major"/>
</dbReference>
<dbReference type="Gene3D" id="3.90.1150.180">
    <property type="match status" value="1"/>
</dbReference>
<comment type="catalytic activity">
    <reaction evidence="8">
        <text>L-seryl-tRNA(Sec) + selenophosphate + H(+) = L-selenocysteinyl-tRNA(Sec) + phosphate</text>
        <dbReference type="Rhea" id="RHEA:22728"/>
        <dbReference type="Rhea" id="RHEA-COMP:9742"/>
        <dbReference type="Rhea" id="RHEA-COMP:9743"/>
        <dbReference type="ChEBI" id="CHEBI:15378"/>
        <dbReference type="ChEBI" id="CHEBI:16144"/>
        <dbReference type="ChEBI" id="CHEBI:43474"/>
        <dbReference type="ChEBI" id="CHEBI:78533"/>
        <dbReference type="ChEBI" id="CHEBI:78573"/>
        <dbReference type="EC" id="2.9.1.1"/>
    </reaction>
</comment>
<protein>
    <recommendedName>
        <fullName evidence="8">L-seryl-tRNA(Sec) selenium transferase</fullName>
        <ecNumber evidence="8">2.9.1.1</ecNumber>
    </recommendedName>
    <alternativeName>
        <fullName evidence="8">Selenocysteine synthase</fullName>
        <shortName evidence="8">Sec synthase</shortName>
    </alternativeName>
    <alternativeName>
        <fullName evidence="8">Selenocysteinyl-tRNA(Sec) synthase</fullName>
    </alternativeName>
</protein>
<dbReference type="UniPathway" id="UPA00906">
    <property type="reaction ID" value="UER00896"/>
</dbReference>
<dbReference type="InterPro" id="IPR018319">
    <property type="entry name" value="SelA-like"/>
</dbReference>
<evidence type="ECO:0000313" key="11">
    <source>
        <dbReference type="Proteomes" id="UP000312032"/>
    </source>
</evidence>
<dbReference type="InterPro" id="IPR004534">
    <property type="entry name" value="SelA_trans"/>
</dbReference>
<evidence type="ECO:0000256" key="2">
    <source>
        <dbReference type="ARBA" id="ARBA00022490"/>
    </source>
</evidence>
<keyword evidence="3 8" id="KW-0808">Transferase</keyword>
<dbReference type="RefSeq" id="WP_139464537.1">
    <property type="nucleotide sequence ID" value="NZ_VDHJ01000001.1"/>
</dbReference>
<dbReference type="NCBIfam" id="TIGR00474">
    <property type="entry name" value="selA"/>
    <property type="match status" value="1"/>
</dbReference>
<dbReference type="GO" id="GO:0005737">
    <property type="term" value="C:cytoplasm"/>
    <property type="evidence" value="ECO:0007669"/>
    <property type="project" value="UniProtKB-SubCell"/>
</dbReference>
<dbReference type="Pfam" id="PF03841">
    <property type="entry name" value="SelA"/>
    <property type="match status" value="1"/>
</dbReference>
<evidence type="ECO:0000256" key="4">
    <source>
        <dbReference type="ARBA" id="ARBA00022898"/>
    </source>
</evidence>
<evidence type="ECO:0000256" key="8">
    <source>
        <dbReference type="HAMAP-Rule" id="MF_00423"/>
    </source>
</evidence>
<comment type="caution">
    <text evidence="10">The sequence shown here is derived from an EMBL/GenBank/DDBJ whole genome shotgun (WGS) entry which is preliminary data.</text>
</comment>
<dbReference type="InterPro" id="IPR015424">
    <property type="entry name" value="PyrdxlP-dep_Trfase"/>
</dbReference>
<dbReference type="GO" id="GO:0001514">
    <property type="term" value="P:selenocysteine incorporation"/>
    <property type="evidence" value="ECO:0007669"/>
    <property type="project" value="UniProtKB-UniRule"/>
</dbReference>
<sequence>MTTDPRRRIPRTDDLLNHPAVRDASLSATAKKALVQQVQAKARAGEIAPEDVLDHVRAQLPHTPTSLHPVLNATGVVVHTNLGRAPLSHAARCAIEQAAGYTDVELELESGQRSSRRGAGALDALLDACPEAEAALVVNNAAAALVLTCAALNHHGRVVISRGELIEIGAGFRLPELIESARVELVEVGATNRTHLSDYAAAPGAFLKVHPSNYRVEGFTAEASVAELADLAEQRGAALIVDVGSGLLRPDALMPAEPPISEALADGADVVLASGDKLLGGPQAGIILGKKEAIAACARHPLARAVRIDKIRLAALEATVAGGNTPVERFLHAEPDELYQRCRRLAEQLPLECEIVEHDGRVGGGGAPGLRLKGYALRLPEYVAARLRAGDVPVLARVKDGACLVDPRCIEPADEAALGAALVAAWKEQA</sequence>
<keyword evidence="2 8" id="KW-0963">Cytoplasm</keyword>
<dbReference type="OrthoDB" id="9787096at2"/>
<dbReference type="EC" id="2.9.1.1" evidence="8"/>
<gene>
    <name evidence="8" type="primary">selA</name>
    <name evidence="10" type="ORF">FHE74_00925</name>
</gene>
<accession>A0A5C4U6Y2</accession>
<name>A0A5C4U6Y2_9CORY</name>
<comment type="pathway">
    <text evidence="8">Aminoacyl-tRNA biosynthesis; selenocysteinyl-tRNA(Sec) biosynthesis; selenocysteinyl-tRNA(Sec) from L-seryl-tRNA(Sec) (bacterial route): step 1/1.</text>
</comment>
<feature type="modified residue" description="N6-(pyridoxal phosphate)lysine" evidence="8 9">
    <location>
        <position position="277"/>
    </location>
</feature>
<evidence type="ECO:0000256" key="7">
    <source>
        <dbReference type="ARBA" id="ARBA00044507"/>
    </source>
</evidence>
<evidence type="ECO:0000256" key="3">
    <source>
        <dbReference type="ARBA" id="ARBA00022679"/>
    </source>
</evidence>
<comment type="cofactor">
    <cofactor evidence="1 8 9">
        <name>pyridoxal 5'-phosphate</name>
        <dbReference type="ChEBI" id="CHEBI:597326"/>
    </cofactor>
</comment>
<comment type="subcellular location">
    <subcellularLocation>
        <location evidence="8">Cytoplasm</location>
    </subcellularLocation>
</comment>
<comment type="function">
    <text evidence="8">Converts seryl-tRNA(Sec) to selenocysteinyl-tRNA(Sec) required for selenoprotein biosynthesis.</text>
</comment>
<keyword evidence="11" id="KW-1185">Reference proteome</keyword>
<evidence type="ECO:0000256" key="6">
    <source>
        <dbReference type="ARBA" id="ARBA00023266"/>
    </source>
</evidence>
<dbReference type="Proteomes" id="UP000312032">
    <property type="component" value="Unassembled WGS sequence"/>
</dbReference>
<keyword evidence="4 8" id="KW-0663">Pyridoxal phosphate</keyword>